<dbReference type="SUPFAM" id="SSF74653">
    <property type="entry name" value="TolA/TonB C-terminal domain"/>
    <property type="match status" value="1"/>
</dbReference>
<gene>
    <name evidence="2" type="primary">tolA</name>
    <name evidence="2" type="ORF">DB44_FL00200</name>
</gene>
<dbReference type="AlphaFoldDB" id="A0A0C1JHF9"/>
<sequence length="187" mass="21032">MRKKTKKEAVKKENIAKETLAKDADKRLKQELAASQEAALKKEQQLLAKAKENLAKIGEAKQKSNSTTPTKIGESPILKQVQNLQIDTLPQGNSVQGELNGRDSSYRDEIAQRLKLFLKLPDYGSVQVKLTIDRTGKIAQISIVKSESSKNQQYIEKNLPTIYFPAFGTRFEGLSQYTFLVTLNNDY</sequence>
<accession>A0A0C1JHF9</accession>
<evidence type="ECO:0000256" key="1">
    <source>
        <dbReference type="SAM" id="Coils"/>
    </source>
</evidence>
<comment type="caution">
    <text evidence="2">The sequence shown here is derived from an EMBL/GenBank/DDBJ whole genome shotgun (WGS) entry which is preliminary data.</text>
</comment>
<feature type="coiled-coil region" evidence="1">
    <location>
        <begin position="33"/>
        <end position="60"/>
    </location>
</feature>
<dbReference type="PATRIC" id="fig|362787.3.peg.1927"/>
<dbReference type="Proteomes" id="UP000031465">
    <property type="component" value="Unassembled WGS sequence"/>
</dbReference>
<dbReference type="RefSeq" id="WP_039360498.1">
    <property type="nucleotide sequence ID" value="NZ_JSAN01000133.1"/>
</dbReference>
<organism evidence="2 3">
    <name type="scientific">Candidatus Protochlamydia amoebophila</name>
    <dbReference type="NCBI Taxonomy" id="362787"/>
    <lineage>
        <taxon>Bacteria</taxon>
        <taxon>Pseudomonadati</taxon>
        <taxon>Chlamydiota</taxon>
        <taxon>Chlamydiia</taxon>
        <taxon>Parachlamydiales</taxon>
        <taxon>Parachlamydiaceae</taxon>
        <taxon>Candidatus Protochlamydia</taxon>
    </lineage>
</organism>
<evidence type="ECO:0000313" key="3">
    <source>
        <dbReference type="Proteomes" id="UP000031465"/>
    </source>
</evidence>
<keyword evidence="1" id="KW-0175">Coiled coil</keyword>
<proteinExistence type="predicted"/>
<dbReference type="EMBL" id="JSAN01000133">
    <property type="protein sequence ID" value="KIC70860.1"/>
    <property type="molecule type" value="Genomic_DNA"/>
</dbReference>
<name>A0A0C1JHF9_9BACT</name>
<protein>
    <submittedName>
        <fullName evidence="2">Putative tolA protein of Tol-Pal system</fullName>
    </submittedName>
</protein>
<reference evidence="2 3" key="1">
    <citation type="journal article" date="2014" name="Mol. Biol. Evol.">
        <title>Massive expansion of Ubiquitination-related gene families within the Chlamydiae.</title>
        <authorList>
            <person name="Domman D."/>
            <person name="Collingro A."/>
            <person name="Lagkouvardos I."/>
            <person name="Gehre L."/>
            <person name="Weinmaier T."/>
            <person name="Rattei T."/>
            <person name="Subtil A."/>
            <person name="Horn M."/>
        </authorList>
    </citation>
    <scope>NUCLEOTIDE SEQUENCE [LARGE SCALE GENOMIC DNA]</scope>
    <source>
        <strain evidence="2 3">EI2</strain>
    </source>
</reference>
<evidence type="ECO:0000313" key="2">
    <source>
        <dbReference type="EMBL" id="KIC70860.1"/>
    </source>
</evidence>